<dbReference type="SUPFAM" id="SSF48576">
    <property type="entry name" value="Terpenoid synthases"/>
    <property type="match status" value="1"/>
</dbReference>
<proteinExistence type="predicted"/>
<gene>
    <name evidence="4" type="ORF">APLA_LOCUS12580</name>
</gene>
<keyword evidence="5" id="KW-1185">Reference proteome</keyword>
<dbReference type="InterPro" id="IPR002060">
    <property type="entry name" value="Squ/phyt_synthse"/>
</dbReference>
<comment type="caution">
    <text evidence="4">The sequence shown here is derived from an EMBL/GenBank/DDBJ whole genome shotgun (WGS) entry which is preliminary data.</text>
</comment>
<accession>A0A8S1ASP9</accession>
<dbReference type="EMBL" id="CADEBC010000540">
    <property type="protein sequence ID" value="CAB3250176.1"/>
    <property type="molecule type" value="Genomic_DNA"/>
</dbReference>
<evidence type="ECO:0000256" key="3">
    <source>
        <dbReference type="ARBA" id="ARBA00022746"/>
    </source>
</evidence>
<evidence type="ECO:0000256" key="1">
    <source>
        <dbReference type="ARBA" id="ARBA00001805"/>
    </source>
</evidence>
<dbReference type="InterPro" id="IPR008949">
    <property type="entry name" value="Isoprenoid_synthase_dom_sf"/>
</dbReference>
<dbReference type="AlphaFoldDB" id="A0A8S1ASP9"/>
<dbReference type="Pfam" id="PF00494">
    <property type="entry name" value="SQS_PSY"/>
    <property type="match status" value="1"/>
</dbReference>
<reference evidence="4 5" key="1">
    <citation type="submission" date="2020-04" db="EMBL/GenBank/DDBJ databases">
        <authorList>
            <person name="Wallbank WR R."/>
            <person name="Pardo Diaz C."/>
            <person name="Kozak K."/>
            <person name="Martin S."/>
            <person name="Jiggins C."/>
            <person name="Moest M."/>
            <person name="Warren A I."/>
            <person name="Byers J.R.P. K."/>
            <person name="Montejo-Kovacevich G."/>
            <person name="Yen C E."/>
        </authorList>
    </citation>
    <scope>NUCLEOTIDE SEQUENCE [LARGE SCALE GENOMIC DNA]</scope>
</reference>
<comment type="catalytic activity">
    <reaction evidence="1">
        <text>2 (2E,6E,10E)-geranylgeranyl diphosphate = 15-cis-phytoene + 2 diphosphate</text>
        <dbReference type="Rhea" id="RHEA:34475"/>
        <dbReference type="ChEBI" id="CHEBI:27787"/>
        <dbReference type="ChEBI" id="CHEBI:33019"/>
        <dbReference type="ChEBI" id="CHEBI:58756"/>
        <dbReference type="EC" id="2.5.1.32"/>
    </reaction>
</comment>
<dbReference type="EC" id="2.5.1.32" evidence="2"/>
<evidence type="ECO:0000313" key="4">
    <source>
        <dbReference type="EMBL" id="CAB3250176.1"/>
    </source>
</evidence>
<dbReference type="PANTHER" id="PTHR31480">
    <property type="entry name" value="BIFUNCTIONAL LYCOPENE CYCLASE/PHYTOENE SYNTHASE"/>
    <property type="match status" value="1"/>
</dbReference>
<dbReference type="OrthoDB" id="270318at2759"/>
<sequence length="313" mass="35793">MNRNTMLNNLLKTSRRAMITSRALAKESISNKTSVDYCANIVKQHDYENFLATLLMTNSIRSPAFVIRAFNVEIARIQDRTSDVQTAAFRLQFWHDAVKDMFKAEQTLQNIPANPIAQELFKVSCCCGIQKRHLEKLISSRSHILKSKHFQSLEDIEKYAEESVSSIYYLLLSVADIANVHADHAASHLGKAQGIANILRSVYISSMHRMVSLPMDILMKNKISQEDVLRGVNNENIRNVVFEVASRANSHLQKAKSIDVPKTARQIFLPAITVEQYLTKLQKNNFDIFDKSLLQSSPFLPLRLYYNRMLNKF</sequence>
<dbReference type="GO" id="GO:0016117">
    <property type="term" value="P:carotenoid biosynthetic process"/>
    <property type="evidence" value="ECO:0007669"/>
    <property type="project" value="UniProtKB-KW"/>
</dbReference>
<keyword evidence="3" id="KW-0125">Carotenoid biosynthesis</keyword>
<evidence type="ECO:0000313" key="5">
    <source>
        <dbReference type="Proteomes" id="UP000494106"/>
    </source>
</evidence>
<name>A0A8S1ASP9_ARCPL</name>
<organism evidence="4 5">
    <name type="scientific">Arctia plantaginis</name>
    <name type="common">Wood tiger moth</name>
    <name type="synonym">Phalaena plantaginis</name>
    <dbReference type="NCBI Taxonomy" id="874455"/>
    <lineage>
        <taxon>Eukaryota</taxon>
        <taxon>Metazoa</taxon>
        <taxon>Ecdysozoa</taxon>
        <taxon>Arthropoda</taxon>
        <taxon>Hexapoda</taxon>
        <taxon>Insecta</taxon>
        <taxon>Pterygota</taxon>
        <taxon>Neoptera</taxon>
        <taxon>Endopterygota</taxon>
        <taxon>Lepidoptera</taxon>
        <taxon>Glossata</taxon>
        <taxon>Ditrysia</taxon>
        <taxon>Noctuoidea</taxon>
        <taxon>Erebidae</taxon>
        <taxon>Arctiinae</taxon>
        <taxon>Arctia</taxon>
    </lineage>
</organism>
<evidence type="ECO:0000256" key="2">
    <source>
        <dbReference type="ARBA" id="ARBA00012396"/>
    </source>
</evidence>
<protein>
    <recommendedName>
        <fullName evidence="2">15-cis-phytoene synthase</fullName>
        <ecNumber evidence="2">2.5.1.32</ecNumber>
    </recommendedName>
</protein>
<dbReference type="Gene3D" id="1.10.600.10">
    <property type="entry name" value="Farnesyl Diphosphate Synthase"/>
    <property type="match status" value="1"/>
</dbReference>
<dbReference type="Proteomes" id="UP000494106">
    <property type="component" value="Unassembled WGS sequence"/>
</dbReference>